<dbReference type="WBParaSite" id="PSAMB.scaffold7505size7539.g30167.t1">
    <property type="protein sequence ID" value="PSAMB.scaffold7505size7539.g30167.t1"/>
    <property type="gene ID" value="PSAMB.scaffold7505size7539.g30167"/>
</dbReference>
<evidence type="ECO:0000313" key="2">
    <source>
        <dbReference type="WBParaSite" id="PSAMB.scaffold7505size7539.g30167.t1"/>
    </source>
</evidence>
<protein>
    <submittedName>
        <fullName evidence="2">Uncharacterized protein</fullName>
    </submittedName>
</protein>
<dbReference type="AlphaFoldDB" id="A0A914XAE0"/>
<accession>A0A914XAE0</accession>
<sequence length="128" mass="14276">MAAENKETVIKGNIAKRAAHTAFQRSTIGGMLIHGLDLASLRKKLSESDRGIPEEIISSLKSLADKVSFGIDVLFFHPIYGIIILECEAFNIEEGTGRAAYSNAMRQIKENTKKTMWHLKTFGRREVP</sequence>
<name>A0A914XAE0_9BILA</name>
<reference evidence="2" key="1">
    <citation type="submission" date="2022-11" db="UniProtKB">
        <authorList>
            <consortium name="WormBaseParasite"/>
        </authorList>
    </citation>
    <scope>IDENTIFICATION</scope>
</reference>
<keyword evidence="1" id="KW-1185">Reference proteome</keyword>
<dbReference type="Proteomes" id="UP000887566">
    <property type="component" value="Unplaced"/>
</dbReference>
<evidence type="ECO:0000313" key="1">
    <source>
        <dbReference type="Proteomes" id="UP000887566"/>
    </source>
</evidence>
<organism evidence="1 2">
    <name type="scientific">Plectus sambesii</name>
    <dbReference type="NCBI Taxonomy" id="2011161"/>
    <lineage>
        <taxon>Eukaryota</taxon>
        <taxon>Metazoa</taxon>
        <taxon>Ecdysozoa</taxon>
        <taxon>Nematoda</taxon>
        <taxon>Chromadorea</taxon>
        <taxon>Plectida</taxon>
        <taxon>Plectina</taxon>
        <taxon>Plectoidea</taxon>
        <taxon>Plectidae</taxon>
        <taxon>Plectus</taxon>
    </lineage>
</organism>
<proteinExistence type="predicted"/>